<evidence type="ECO:0000256" key="1">
    <source>
        <dbReference type="SAM" id="MobiDB-lite"/>
    </source>
</evidence>
<keyword evidence="3" id="KW-1185">Reference proteome</keyword>
<accession>A0ABQ0MIY9</accession>
<protein>
    <submittedName>
        <fullName evidence="2">Uncharacterized protein</fullName>
    </submittedName>
</protein>
<proteinExistence type="predicted"/>
<feature type="region of interest" description="Disordered" evidence="1">
    <location>
        <begin position="11"/>
        <end position="31"/>
    </location>
</feature>
<reference evidence="2 3" key="1">
    <citation type="submission" date="2017-04" db="EMBL/GenBank/DDBJ databases">
        <authorList>
            <consortium name="Geobacter pelophilus Genome Sequencing"/>
            <person name="Aoyagi T."/>
            <person name="Koike H."/>
            <person name="Hori T."/>
        </authorList>
    </citation>
    <scope>NUCLEOTIDE SEQUENCE [LARGE SCALE GENOMIC DNA]</scope>
    <source>
        <strain evidence="2 3">Drf2</strain>
    </source>
</reference>
<gene>
    <name evidence="2" type="ORF">GPEL0_01r2678</name>
</gene>
<evidence type="ECO:0000313" key="2">
    <source>
        <dbReference type="EMBL" id="GAW67050.1"/>
    </source>
</evidence>
<evidence type="ECO:0000313" key="3">
    <source>
        <dbReference type="Proteomes" id="UP000194153"/>
    </source>
</evidence>
<reference evidence="3" key="2">
    <citation type="submission" date="2017-05" db="EMBL/GenBank/DDBJ databases">
        <title>Draft genome sequence of Geobacter pelophilus, a iron(III)-reducing bacteria.</title>
        <authorList>
            <person name="Aoyagi T."/>
            <person name="Koike H."/>
            <person name="Morita T."/>
            <person name="Sato Y."/>
            <person name="Habe H."/>
            <person name="Hori T."/>
        </authorList>
    </citation>
    <scope>NUCLEOTIDE SEQUENCE [LARGE SCALE GENOMIC DNA]</scope>
    <source>
        <strain evidence="3">Drf2</strain>
    </source>
</reference>
<comment type="caution">
    <text evidence="2">The sequence shown here is derived from an EMBL/GenBank/DDBJ whole genome shotgun (WGS) entry which is preliminary data.</text>
</comment>
<dbReference type="Proteomes" id="UP000194153">
    <property type="component" value="Unassembled WGS sequence"/>
</dbReference>
<name>A0ABQ0MIY9_9BACT</name>
<dbReference type="EMBL" id="BDQG01000001">
    <property type="protein sequence ID" value="GAW67050.1"/>
    <property type="molecule type" value="Genomic_DNA"/>
</dbReference>
<organism evidence="2 3">
    <name type="scientific">Geoanaerobacter pelophilus</name>
    <dbReference type="NCBI Taxonomy" id="60036"/>
    <lineage>
        <taxon>Bacteria</taxon>
        <taxon>Pseudomonadati</taxon>
        <taxon>Thermodesulfobacteriota</taxon>
        <taxon>Desulfuromonadia</taxon>
        <taxon>Geobacterales</taxon>
        <taxon>Geobacteraceae</taxon>
        <taxon>Geoanaerobacter</taxon>
    </lineage>
</organism>
<sequence>MQIKLFWLNQRQKPKAKASTTEGTEEKQNPFWSRQRLKSKTFYH</sequence>